<sequence length="43" mass="4924">SRELSDDDKRLIELLHGKTVIPIINKSDLEARADTAFIENETR</sequence>
<evidence type="ECO:0000313" key="1">
    <source>
        <dbReference type="EMBL" id="EKC78281.1"/>
    </source>
</evidence>
<feature type="non-terminal residue" evidence="1">
    <location>
        <position position="1"/>
    </location>
</feature>
<comment type="caution">
    <text evidence="1">The sequence shown here is derived from an EMBL/GenBank/DDBJ whole genome shotgun (WGS) entry which is preliminary data.</text>
</comment>
<reference evidence="1" key="1">
    <citation type="journal article" date="2013" name="Environ. Microbiol.">
        <title>Microbiota from the distal guts of lean and obese adolescents exhibit partial functional redundancy besides clear differences in community structure.</title>
        <authorList>
            <person name="Ferrer M."/>
            <person name="Ruiz A."/>
            <person name="Lanza F."/>
            <person name="Haange S.B."/>
            <person name="Oberbach A."/>
            <person name="Till H."/>
            <person name="Bargiela R."/>
            <person name="Campoy C."/>
            <person name="Segura M.T."/>
            <person name="Richter M."/>
            <person name="von Bergen M."/>
            <person name="Seifert J."/>
            <person name="Suarez A."/>
        </authorList>
    </citation>
    <scope>NUCLEOTIDE SEQUENCE</scope>
</reference>
<organism evidence="1">
    <name type="scientific">human gut metagenome</name>
    <dbReference type="NCBI Taxonomy" id="408170"/>
    <lineage>
        <taxon>unclassified sequences</taxon>
        <taxon>metagenomes</taxon>
        <taxon>organismal metagenomes</taxon>
    </lineage>
</organism>
<dbReference type="AlphaFoldDB" id="K1V308"/>
<accession>K1V308</accession>
<dbReference type="EMBL" id="AJWY01002418">
    <property type="protein sequence ID" value="EKC78281.1"/>
    <property type="molecule type" value="Genomic_DNA"/>
</dbReference>
<protein>
    <submittedName>
        <fullName evidence="1">Uncharacterized protein</fullName>
    </submittedName>
</protein>
<proteinExistence type="predicted"/>
<name>K1V308_9ZZZZ</name>
<gene>
    <name evidence="1" type="ORF">LEA_03664</name>
</gene>